<feature type="domain" description="VWFD" evidence="3">
    <location>
        <begin position="1"/>
        <end position="74"/>
    </location>
</feature>
<dbReference type="STRING" id="7868.ENSCMIP00000038044"/>
<evidence type="ECO:0000313" key="4">
    <source>
        <dbReference type="Ensembl" id="ENSCMIP00000038044.1"/>
    </source>
</evidence>
<dbReference type="Pfam" id="PF25962">
    <property type="entry name" value="TIL_OTOGL_Mucin"/>
    <property type="match status" value="1"/>
</dbReference>
<evidence type="ECO:0000256" key="2">
    <source>
        <dbReference type="ARBA" id="ARBA00022525"/>
    </source>
</evidence>
<organism evidence="4 5">
    <name type="scientific">Callorhinchus milii</name>
    <name type="common">Ghost shark</name>
    <dbReference type="NCBI Taxonomy" id="7868"/>
    <lineage>
        <taxon>Eukaryota</taxon>
        <taxon>Metazoa</taxon>
        <taxon>Chordata</taxon>
        <taxon>Craniata</taxon>
        <taxon>Vertebrata</taxon>
        <taxon>Chondrichthyes</taxon>
        <taxon>Holocephali</taxon>
        <taxon>Chimaeriformes</taxon>
        <taxon>Callorhinchidae</taxon>
        <taxon>Callorhinchus</taxon>
    </lineage>
</organism>
<dbReference type="InParanoid" id="A0A4W3J4L2"/>
<evidence type="ECO:0000313" key="5">
    <source>
        <dbReference type="Proteomes" id="UP000314986"/>
    </source>
</evidence>
<comment type="subcellular location">
    <subcellularLocation>
        <location evidence="1">Secreted</location>
    </subcellularLocation>
</comment>
<dbReference type="PANTHER" id="PTHR47246">
    <property type="entry name" value="MUCIN-19"/>
    <property type="match status" value="1"/>
</dbReference>
<dbReference type="Pfam" id="PF00094">
    <property type="entry name" value="VWD"/>
    <property type="match status" value="1"/>
</dbReference>
<name>A0A4W3J4L2_CALMI</name>
<dbReference type="InterPro" id="IPR001846">
    <property type="entry name" value="VWF_type-D"/>
</dbReference>
<dbReference type="AlphaFoldDB" id="A0A4W3J4L2"/>
<proteinExistence type="predicted"/>
<accession>A0A4W3J4L2</accession>
<dbReference type="GO" id="GO:0005576">
    <property type="term" value="C:extracellular region"/>
    <property type="evidence" value="ECO:0007669"/>
    <property type="project" value="UniProtKB-SubCell"/>
</dbReference>
<dbReference type="InterPro" id="IPR058753">
    <property type="entry name" value="TIL_OTOGL_Mucin"/>
</dbReference>
<keyword evidence="5" id="KW-1185">Reference proteome</keyword>
<reference evidence="5" key="1">
    <citation type="journal article" date="2006" name="Science">
        <title>Ancient noncoding elements conserved in the human genome.</title>
        <authorList>
            <person name="Venkatesh B."/>
            <person name="Kirkness E.F."/>
            <person name="Loh Y.H."/>
            <person name="Halpern A.L."/>
            <person name="Lee A.P."/>
            <person name="Johnson J."/>
            <person name="Dandona N."/>
            <person name="Viswanathan L.D."/>
            <person name="Tay A."/>
            <person name="Venter J.C."/>
            <person name="Strausberg R.L."/>
            <person name="Brenner S."/>
        </authorList>
    </citation>
    <scope>NUCLEOTIDE SEQUENCE [LARGE SCALE GENOMIC DNA]</scope>
</reference>
<dbReference type="Proteomes" id="UP000314986">
    <property type="component" value="Unassembled WGS sequence"/>
</dbReference>
<dbReference type="Pfam" id="PF08742">
    <property type="entry name" value="C8"/>
    <property type="match status" value="1"/>
</dbReference>
<keyword evidence="2" id="KW-0964">Secreted</keyword>
<sequence>WRGRREQGREWPSSGGERGYHLTVYRLTPYINRVCGLCGNFNNDVADDLTTKTNSLVSNHLEFGNTWKLEASCPNVKNESLPCDSNPYCLAWAQRKCSMIKDELFQPCHKKVDPTAYYDACIKEACACDMEGKYLGFCTAVSVYAEACNKAGICIYWRTPELCPVFCDYYNDPDECSWHYKPCGTITSKTCSDQHIGKNFSAVLEGQLNIALQLVYPV</sequence>
<reference evidence="4" key="5">
    <citation type="submission" date="2025-09" db="UniProtKB">
        <authorList>
            <consortium name="Ensembl"/>
        </authorList>
    </citation>
    <scope>IDENTIFICATION</scope>
</reference>
<reference evidence="5" key="2">
    <citation type="journal article" date="2007" name="PLoS Biol.">
        <title>Survey sequencing and comparative analysis of the elephant shark (Callorhinchus milii) genome.</title>
        <authorList>
            <person name="Venkatesh B."/>
            <person name="Kirkness E.F."/>
            <person name="Loh Y.H."/>
            <person name="Halpern A.L."/>
            <person name="Lee A.P."/>
            <person name="Johnson J."/>
            <person name="Dandona N."/>
            <person name="Viswanathan L.D."/>
            <person name="Tay A."/>
            <person name="Venter J.C."/>
            <person name="Strausberg R.L."/>
            <person name="Brenner S."/>
        </authorList>
    </citation>
    <scope>NUCLEOTIDE SEQUENCE [LARGE SCALE GENOMIC DNA]</scope>
</reference>
<reference evidence="4" key="4">
    <citation type="submission" date="2025-08" db="UniProtKB">
        <authorList>
            <consortium name="Ensembl"/>
        </authorList>
    </citation>
    <scope>IDENTIFICATION</scope>
</reference>
<protein>
    <recommendedName>
        <fullName evidence="3">VWFD domain-containing protein</fullName>
    </recommendedName>
</protein>
<dbReference type="Ensembl" id="ENSCMIT00000038594.1">
    <property type="protein sequence ID" value="ENSCMIP00000038044.1"/>
    <property type="gene ID" value="ENSCMIG00000015992.1"/>
</dbReference>
<dbReference type="InterPro" id="IPR014853">
    <property type="entry name" value="VWF/SSPO/ZAN-like_Cys-rich_dom"/>
</dbReference>
<dbReference type="PANTHER" id="PTHR47246:SF1">
    <property type="entry name" value="MUCIN-19"/>
    <property type="match status" value="1"/>
</dbReference>
<evidence type="ECO:0000256" key="1">
    <source>
        <dbReference type="ARBA" id="ARBA00004613"/>
    </source>
</evidence>
<dbReference type="PROSITE" id="PS51233">
    <property type="entry name" value="VWFD"/>
    <property type="match status" value="1"/>
</dbReference>
<reference evidence="5" key="3">
    <citation type="journal article" date="2014" name="Nature">
        <title>Elephant shark genome provides unique insights into gnathostome evolution.</title>
        <authorList>
            <consortium name="International Elephant Shark Genome Sequencing Consortium"/>
            <person name="Venkatesh B."/>
            <person name="Lee A.P."/>
            <person name="Ravi V."/>
            <person name="Maurya A.K."/>
            <person name="Lian M.M."/>
            <person name="Swann J.B."/>
            <person name="Ohta Y."/>
            <person name="Flajnik M.F."/>
            <person name="Sutoh Y."/>
            <person name="Kasahara M."/>
            <person name="Hoon S."/>
            <person name="Gangu V."/>
            <person name="Roy S.W."/>
            <person name="Irimia M."/>
            <person name="Korzh V."/>
            <person name="Kondrychyn I."/>
            <person name="Lim Z.W."/>
            <person name="Tay B.H."/>
            <person name="Tohari S."/>
            <person name="Kong K.W."/>
            <person name="Ho S."/>
            <person name="Lorente-Galdos B."/>
            <person name="Quilez J."/>
            <person name="Marques-Bonet T."/>
            <person name="Raney B.J."/>
            <person name="Ingham P.W."/>
            <person name="Tay A."/>
            <person name="Hillier L.W."/>
            <person name="Minx P."/>
            <person name="Boehm T."/>
            <person name="Wilson R.K."/>
            <person name="Brenner S."/>
            <person name="Warren W.C."/>
        </authorList>
    </citation>
    <scope>NUCLEOTIDE SEQUENCE [LARGE SCALE GENOMIC DNA]</scope>
</reference>
<dbReference type="SMART" id="SM00832">
    <property type="entry name" value="C8"/>
    <property type="match status" value="1"/>
</dbReference>
<dbReference type="OMA" id="YENCVRE"/>
<dbReference type="GeneTree" id="ENSGT00940000164528"/>
<evidence type="ECO:0000259" key="3">
    <source>
        <dbReference type="PROSITE" id="PS51233"/>
    </source>
</evidence>